<sequence length="213" mass="21748">MSDSQRTIVIGAGGHARVIIDILRADPAVDLVGCTSVAGSGCVGGVPVLGDDSILPEMYAQGVHQAFVAIGDNRIRRKMARIAADIGYTLINALSRYAYISPSASLGSGIAIMPGAVVNAEACIQDYAIVNTGASVDHESVIGEACHIAPGSHLSGNVQIGEGSFLGTGTQVIDGIAVGAWSVLGAGAVVVRNIPDHCLAVGVPARVIKYFDR</sequence>
<dbReference type="AlphaFoldDB" id="A0A3A3H2R7"/>
<feature type="binding site" evidence="4">
    <location>
        <position position="71"/>
    </location>
    <ligand>
        <name>substrate</name>
    </ligand>
</feature>
<dbReference type="Proteomes" id="UP000266177">
    <property type="component" value="Unassembled WGS sequence"/>
</dbReference>
<protein>
    <submittedName>
        <fullName evidence="6">Acetyltransferase</fullName>
    </submittedName>
</protein>
<name>A0A3A3H2R7_PANTH</name>
<dbReference type="InterPro" id="IPR041561">
    <property type="entry name" value="PglD_N"/>
</dbReference>
<keyword evidence="1 6" id="KW-0808">Transferase</keyword>
<gene>
    <name evidence="6" type="ORF">DQX05_13870</name>
</gene>
<dbReference type="GO" id="GO:0016740">
    <property type="term" value="F:transferase activity"/>
    <property type="evidence" value="ECO:0007669"/>
    <property type="project" value="UniProtKB-KW"/>
</dbReference>
<dbReference type="EMBL" id="QYZD01000011">
    <property type="protein sequence ID" value="RJG23331.1"/>
    <property type="molecule type" value="Genomic_DNA"/>
</dbReference>
<evidence type="ECO:0000313" key="7">
    <source>
        <dbReference type="Proteomes" id="UP000266177"/>
    </source>
</evidence>
<dbReference type="PANTHER" id="PTHR43300">
    <property type="entry name" value="ACETYLTRANSFERASE"/>
    <property type="match status" value="1"/>
</dbReference>
<dbReference type="SUPFAM" id="SSF51161">
    <property type="entry name" value="Trimeric LpxA-like enzymes"/>
    <property type="match status" value="1"/>
</dbReference>
<evidence type="ECO:0000256" key="4">
    <source>
        <dbReference type="PIRSR" id="PIRSR620019-2"/>
    </source>
</evidence>
<dbReference type="Gene3D" id="2.160.10.10">
    <property type="entry name" value="Hexapeptide repeat proteins"/>
    <property type="match status" value="1"/>
</dbReference>
<accession>A0A3A3H2R7</accession>
<dbReference type="PROSITE" id="PS00101">
    <property type="entry name" value="HEXAPEP_TRANSFERASES"/>
    <property type="match status" value="1"/>
</dbReference>
<dbReference type="OrthoDB" id="9794407at2"/>
<feature type="active site" description="Proton acceptor" evidence="3">
    <location>
        <position position="138"/>
    </location>
</feature>
<keyword evidence="2" id="KW-0677">Repeat</keyword>
<comment type="caution">
    <text evidence="6">The sequence shown here is derived from an EMBL/GenBank/DDBJ whole genome shotgun (WGS) entry which is preliminary data.</text>
</comment>
<dbReference type="NCBIfam" id="TIGR03570">
    <property type="entry name" value="NeuD_NnaD"/>
    <property type="match status" value="1"/>
</dbReference>
<evidence type="ECO:0000259" key="5">
    <source>
        <dbReference type="Pfam" id="PF17836"/>
    </source>
</evidence>
<dbReference type="RefSeq" id="WP_119794184.1">
    <property type="nucleotide sequence ID" value="NZ_QYZD01000011.1"/>
</dbReference>
<dbReference type="PANTHER" id="PTHR43300:SF7">
    <property type="entry name" value="UDP-N-ACETYLBACILLOSAMINE N-ACETYLTRANSFERASE"/>
    <property type="match status" value="1"/>
</dbReference>
<evidence type="ECO:0000313" key="6">
    <source>
        <dbReference type="EMBL" id="RJG23331.1"/>
    </source>
</evidence>
<feature type="domain" description="PglD N-terminal" evidence="5">
    <location>
        <begin position="8"/>
        <end position="81"/>
    </location>
</feature>
<dbReference type="InterPro" id="IPR001451">
    <property type="entry name" value="Hexapep"/>
</dbReference>
<evidence type="ECO:0000256" key="1">
    <source>
        <dbReference type="ARBA" id="ARBA00022679"/>
    </source>
</evidence>
<organism evidence="6 7">
    <name type="scientific">Paenibacillus thiaminolyticus</name>
    <name type="common">Bacillus thiaminolyticus</name>
    <dbReference type="NCBI Taxonomy" id="49283"/>
    <lineage>
        <taxon>Bacteria</taxon>
        <taxon>Bacillati</taxon>
        <taxon>Bacillota</taxon>
        <taxon>Bacilli</taxon>
        <taxon>Bacillales</taxon>
        <taxon>Paenibacillaceae</taxon>
        <taxon>Paenibacillus</taxon>
    </lineage>
</organism>
<evidence type="ECO:0000256" key="3">
    <source>
        <dbReference type="PIRSR" id="PIRSR620019-1"/>
    </source>
</evidence>
<proteinExistence type="predicted"/>
<feature type="binding site" evidence="4">
    <location>
        <position position="147"/>
    </location>
    <ligand>
        <name>acetyl-CoA</name>
        <dbReference type="ChEBI" id="CHEBI:57288"/>
    </ligand>
</feature>
<reference evidence="6 7" key="1">
    <citation type="submission" date="2018-09" db="EMBL/GenBank/DDBJ databases">
        <title>Paenibacillus SK2017-BO5.</title>
        <authorList>
            <person name="Piskunova J.V."/>
            <person name="Dubiley S.A."/>
            <person name="Severinov K.V."/>
        </authorList>
    </citation>
    <scope>NUCLEOTIDE SEQUENCE [LARGE SCALE GENOMIC DNA]</scope>
    <source>
        <strain evidence="6 7">BO5</strain>
    </source>
</reference>
<dbReference type="CDD" id="cd03360">
    <property type="entry name" value="LbH_AT_putative"/>
    <property type="match status" value="1"/>
</dbReference>
<dbReference type="Pfam" id="PF00132">
    <property type="entry name" value="Hexapep"/>
    <property type="match status" value="1"/>
</dbReference>
<feature type="site" description="Increases basicity of active site His" evidence="3">
    <location>
        <position position="139"/>
    </location>
</feature>
<dbReference type="Gene3D" id="3.40.50.20">
    <property type="match status" value="1"/>
</dbReference>
<dbReference type="InterPro" id="IPR020019">
    <property type="entry name" value="AcTrfase_PglD-like"/>
</dbReference>
<dbReference type="InterPro" id="IPR011004">
    <property type="entry name" value="Trimer_LpxA-like_sf"/>
</dbReference>
<dbReference type="InterPro" id="IPR050179">
    <property type="entry name" value="Trans_hexapeptide_repeat"/>
</dbReference>
<dbReference type="Pfam" id="PF17836">
    <property type="entry name" value="PglD_N"/>
    <property type="match status" value="1"/>
</dbReference>
<evidence type="ECO:0000256" key="2">
    <source>
        <dbReference type="ARBA" id="ARBA00022737"/>
    </source>
</evidence>
<dbReference type="InterPro" id="IPR018357">
    <property type="entry name" value="Hexapep_transf_CS"/>
</dbReference>